<reference evidence="2" key="2">
    <citation type="journal article" date="2017" name="Nat. Plants">
        <title>The Aegilops tauschii genome reveals multiple impacts of transposons.</title>
        <authorList>
            <person name="Zhao G."/>
            <person name="Zou C."/>
            <person name="Li K."/>
            <person name="Wang K."/>
            <person name="Li T."/>
            <person name="Gao L."/>
            <person name="Zhang X."/>
            <person name="Wang H."/>
            <person name="Yang Z."/>
            <person name="Liu X."/>
            <person name="Jiang W."/>
            <person name="Mao L."/>
            <person name="Kong X."/>
            <person name="Jiao Y."/>
            <person name="Jia J."/>
        </authorList>
    </citation>
    <scope>NUCLEOTIDE SEQUENCE [LARGE SCALE GENOMIC DNA]</scope>
    <source>
        <strain evidence="2">cv. AL8/78</strain>
    </source>
</reference>
<proteinExistence type="predicted"/>
<evidence type="ECO:0000313" key="1">
    <source>
        <dbReference type="EnsemblPlants" id="AET6Gv20484000.30"/>
    </source>
</evidence>
<protein>
    <submittedName>
        <fullName evidence="1">Uncharacterized protein</fullName>
    </submittedName>
</protein>
<reference evidence="1" key="4">
    <citation type="submission" date="2019-03" db="UniProtKB">
        <authorList>
            <consortium name="EnsemblPlants"/>
        </authorList>
    </citation>
    <scope>IDENTIFICATION</scope>
</reference>
<dbReference type="AlphaFoldDB" id="A0A453NU12"/>
<evidence type="ECO:0000313" key="2">
    <source>
        <dbReference type="Proteomes" id="UP000015105"/>
    </source>
</evidence>
<reference evidence="1" key="3">
    <citation type="journal article" date="2017" name="Nature">
        <title>Genome sequence of the progenitor of the wheat D genome Aegilops tauschii.</title>
        <authorList>
            <person name="Luo M.C."/>
            <person name="Gu Y.Q."/>
            <person name="Puiu D."/>
            <person name="Wang H."/>
            <person name="Twardziok S.O."/>
            <person name="Deal K.R."/>
            <person name="Huo N."/>
            <person name="Zhu T."/>
            <person name="Wang L."/>
            <person name="Wang Y."/>
            <person name="McGuire P.E."/>
            <person name="Liu S."/>
            <person name="Long H."/>
            <person name="Ramasamy R.K."/>
            <person name="Rodriguez J.C."/>
            <person name="Van S.L."/>
            <person name="Yuan L."/>
            <person name="Wang Z."/>
            <person name="Xia Z."/>
            <person name="Xiao L."/>
            <person name="Anderson O.D."/>
            <person name="Ouyang S."/>
            <person name="Liang Y."/>
            <person name="Zimin A.V."/>
            <person name="Pertea G."/>
            <person name="Qi P."/>
            <person name="Bennetzen J.L."/>
            <person name="Dai X."/>
            <person name="Dawson M.W."/>
            <person name="Muller H.G."/>
            <person name="Kugler K."/>
            <person name="Rivarola-Duarte L."/>
            <person name="Spannagl M."/>
            <person name="Mayer K.F.X."/>
            <person name="Lu F.H."/>
            <person name="Bevan M.W."/>
            <person name="Leroy P."/>
            <person name="Li P."/>
            <person name="You F.M."/>
            <person name="Sun Q."/>
            <person name="Liu Z."/>
            <person name="Lyons E."/>
            <person name="Wicker T."/>
            <person name="Salzberg S.L."/>
            <person name="Devos K.M."/>
            <person name="Dvorak J."/>
        </authorList>
    </citation>
    <scope>NUCLEOTIDE SEQUENCE [LARGE SCALE GENOMIC DNA]</scope>
    <source>
        <strain evidence="1">cv. AL8/78</strain>
    </source>
</reference>
<dbReference type="Proteomes" id="UP000015105">
    <property type="component" value="Chromosome 6D"/>
</dbReference>
<reference evidence="2" key="1">
    <citation type="journal article" date="2014" name="Science">
        <title>Ancient hybridizations among the ancestral genomes of bread wheat.</title>
        <authorList>
            <consortium name="International Wheat Genome Sequencing Consortium,"/>
            <person name="Marcussen T."/>
            <person name="Sandve S.R."/>
            <person name="Heier L."/>
            <person name="Spannagl M."/>
            <person name="Pfeifer M."/>
            <person name="Jakobsen K.S."/>
            <person name="Wulff B.B."/>
            <person name="Steuernagel B."/>
            <person name="Mayer K.F."/>
            <person name="Olsen O.A."/>
        </authorList>
    </citation>
    <scope>NUCLEOTIDE SEQUENCE [LARGE SCALE GENOMIC DNA]</scope>
    <source>
        <strain evidence="2">cv. AL8/78</strain>
    </source>
</reference>
<accession>A0A453NU12</accession>
<name>A0A453NU12_AEGTS</name>
<organism evidence="1 2">
    <name type="scientific">Aegilops tauschii subsp. strangulata</name>
    <name type="common">Goatgrass</name>
    <dbReference type="NCBI Taxonomy" id="200361"/>
    <lineage>
        <taxon>Eukaryota</taxon>
        <taxon>Viridiplantae</taxon>
        <taxon>Streptophyta</taxon>
        <taxon>Embryophyta</taxon>
        <taxon>Tracheophyta</taxon>
        <taxon>Spermatophyta</taxon>
        <taxon>Magnoliopsida</taxon>
        <taxon>Liliopsida</taxon>
        <taxon>Poales</taxon>
        <taxon>Poaceae</taxon>
        <taxon>BOP clade</taxon>
        <taxon>Pooideae</taxon>
        <taxon>Triticodae</taxon>
        <taxon>Triticeae</taxon>
        <taxon>Triticinae</taxon>
        <taxon>Aegilops</taxon>
    </lineage>
</organism>
<keyword evidence="2" id="KW-1185">Reference proteome</keyword>
<dbReference type="EnsemblPlants" id="AET6Gv20484000.30">
    <property type="protein sequence ID" value="AET6Gv20484000.30"/>
    <property type="gene ID" value="AET6Gv20484000"/>
</dbReference>
<sequence length="57" mass="6448">MQEPMAMGILMTSQQSYSILRGTQLRIPLRVLLGIACTCIMHRECAREDSLFLVCSM</sequence>
<dbReference type="Gramene" id="AET6Gv20484000.30">
    <property type="protein sequence ID" value="AET6Gv20484000.30"/>
    <property type="gene ID" value="AET6Gv20484000"/>
</dbReference>
<reference evidence="1" key="5">
    <citation type="journal article" date="2021" name="G3 (Bethesda)">
        <title>Aegilops tauschii genome assembly Aet v5.0 features greater sequence contiguity and improved annotation.</title>
        <authorList>
            <person name="Wang L."/>
            <person name="Zhu T."/>
            <person name="Rodriguez J.C."/>
            <person name="Deal K.R."/>
            <person name="Dubcovsky J."/>
            <person name="McGuire P.E."/>
            <person name="Lux T."/>
            <person name="Spannagl M."/>
            <person name="Mayer K.F.X."/>
            <person name="Baldrich P."/>
            <person name="Meyers B.C."/>
            <person name="Huo N."/>
            <person name="Gu Y.Q."/>
            <person name="Zhou H."/>
            <person name="Devos K.M."/>
            <person name="Bennetzen J.L."/>
            <person name="Unver T."/>
            <person name="Budak H."/>
            <person name="Gulick P.J."/>
            <person name="Galiba G."/>
            <person name="Kalapos B."/>
            <person name="Nelson D.R."/>
            <person name="Li P."/>
            <person name="You F.M."/>
            <person name="Luo M.C."/>
            <person name="Dvorak J."/>
        </authorList>
    </citation>
    <scope>NUCLEOTIDE SEQUENCE [LARGE SCALE GENOMIC DNA]</scope>
    <source>
        <strain evidence="1">cv. AL8/78</strain>
    </source>
</reference>